<gene>
    <name evidence="2" type="ORF">U2F25_18165</name>
</gene>
<comment type="caution">
    <text evidence="2">The sequence shown here is derived from an EMBL/GenBank/DDBJ whole genome shotgun (WGS) entry which is preliminary data.</text>
</comment>
<proteinExistence type="predicted"/>
<dbReference type="RefSeq" id="WP_322441344.1">
    <property type="nucleotide sequence ID" value="NZ_JAXOTQ010000022.1"/>
</dbReference>
<evidence type="ECO:0000313" key="3">
    <source>
        <dbReference type="Proteomes" id="UP001290101"/>
    </source>
</evidence>
<evidence type="ECO:0000313" key="2">
    <source>
        <dbReference type="EMBL" id="MDZ5491359.1"/>
    </source>
</evidence>
<dbReference type="Proteomes" id="UP001290101">
    <property type="component" value="Unassembled WGS sequence"/>
</dbReference>
<dbReference type="EMBL" id="JAXOTQ010000022">
    <property type="protein sequence ID" value="MDZ5491359.1"/>
    <property type="molecule type" value="Genomic_DNA"/>
</dbReference>
<sequence length="80" mass="8755">MITGQIPLAAVRRLAVLTDGAARLVTMFDLLNWRGVLDVLDEHGPTELIRRVRAIEAADPNGTKWPRNKGSDDATAVYAN</sequence>
<organism evidence="2 3">
    <name type="scientific">Micromonospora sicca</name>
    <dbReference type="NCBI Taxonomy" id="2202420"/>
    <lineage>
        <taxon>Bacteria</taxon>
        <taxon>Bacillati</taxon>
        <taxon>Actinomycetota</taxon>
        <taxon>Actinomycetes</taxon>
        <taxon>Micromonosporales</taxon>
        <taxon>Micromonosporaceae</taxon>
        <taxon>Micromonospora</taxon>
    </lineage>
</organism>
<evidence type="ECO:0000256" key="1">
    <source>
        <dbReference type="SAM" id="MobiDB-lite"/>
    </source>
</evidence>
<reference evidence="2 3" key="1">
    <citation type="submission" date="2023-12" db="EMBL/GenBank/DDBJ databases">
        <title>Micromonospora sp. nov., isolated from Atacama Desert.</title>
        <authorList>
            <person name="Carro L."/>
            <person name="Golinska P."/>
            <person name="Klenk H.-P."/>
            <person name="Goodfellow M."/>
        </authorList>
    </citation>
    <scope>NUCLEOTIDE SEQUENCE [LARGE SCALE GENOMIC DNA]</scope>
    <source>
        <strain evidence="2 3">4G53</strain>
    </source>
</reference>
<protein>
    <submittedName>
        <fullName evidence="2">Uncharacterized protein</fullName>
    </submittedName>
</protein>
<accession>A0ABU5JG52</accession>
<keyword evidence="3" id="KW-1185">Reference proteome</keyword>
<feature type="region of interest" description="Disordered" evidence="1">
    <location>
        <begin position="61"/>
        <end position="80"/>
    </location>
</feature>
<name>A0ABU5JG52_9ACTN</name>